<dbReference type="AlphaFoldDB" id="A0A4U1J0W2"/>
<dbReference type="EMBL" id="SSMQ01000045">
    <property type="protein sequence ID" value="TKD00668.1"/>
    <property type="molecule type" value="Genomic_DNA"/>
</dbReference>
<dbReference type="InterPro" id="IPR023214">
    <property type="entry name" value="HAD_sf"/>
</dbReference>
<evidence type="ECO:0000256" key="2">
    <source>
        <dbReference type="SAM" id="SignalP"/>
    </source>
</evidence>
<organism evidence="4 5">
    <name type="scientific">Polyangium fumosum</name>
    <dbReference type="NCBI Taxonomy" id="889272"/>
    <lineage>
        <taxon>Bacteria</taxon>
        <taxon>Pseudomonadati</taxon>
        <taxon>Myxococcota</taxon>
        <taxon>Polyangia</taxon>
        <taxon>Polyangiales</taxon>
        <taxon>Polyangiaceae</taxon>
        <taxon>Polyangium</taxon>
    </lineage>
</organism>
<dbReference type="InterPro" id="IPR036412">
    <property type="entry name" value="HAD-like_sf"/>
</dbReference>
<feature type="domain" description="LNS2/PITP" evidence="3">
    <location>
        <begin position="212"/>
        <end position="355"/>
    </location>
</feature>
<sequence>MRGAFAFFLAGIVGMAACGTGGGVDVVPSGATTGAGASGGAGGSGGDGGAGGDATGGGGSGGVPGAWCAPIPACDAPPPPPGEAVDWNAVIPPFGAPNHRGRDLFLNPGDPQWILAKFSYGTFDDDIKGEYVDVYVQRDCAGAWEHLGTATTTEDGEHATVEGVEDTGGRVYFEIPKEKALGLGRHRAHLVVKGDLSTTDLFLEVVPKGTPVFVSDIDGTLTTYETEEFVALAQGALPEVRKDAAKLFDVLVSKGYHPFYMTARPEWLGARTRAFLDQNGFPHGIVHTTLTKSGALGSEASTYKTGELTMLAQKGMIPTYAFGNTDTDAAAYFNAMVQPDERRVFIEFDDTVHGGRRIESYTELLAEAEALPSLCQ</sequence>
<dbReference type="GO" id="GO:0005737">
    <property type="term" value="C:cytoplasm"/>
    <property type="evidence" value="ECO:0007669"/>
    <property type="project" value="TreeGrafter"/>
</dbReference>
<dbReference type="GO" id="GO:0031210">
    <property type="term" value="F:phosphatidylcholine binding"/>
    <property type="evidence" value="ECO:0007669"/>
    <property type="project" value="TreeGrafter"/>
</dbReference>
<dbReference type="PANTHER" id="PTHR10658">
    <property type="entry name" value="PHOSPHATIDYLINOSITOL TRANSFER PROTEIN"/>
    <property type="match status" value="1"/>
</dbReference>
<keyword evidence="2" id="KW-0732">Signal</keyword>
<dbReference type="PANTHER" id="PTHR10658:SF81">
    <property type="entry name" value="PROTEIN RETINAL DEGENERATION B"/>
    <property type="match status" value="1"/>
</dbReference>
<gene>
    <name evidence="4" type="ORF">E8A74_33625</name>
</gene>
<evidence type="ECO:0000259" key="3">
    <source>
        <dbReference type="SMART" id="SM00775"/>
    </source>
</evidence>
<evidence type="ECO:0000256" key="1">
    <source>
        <dbReference type="SAM" id="MobiDB-lite"/>
    </source>
</evidence>
<dbReference type="RefSeq" id="WP_136933221.1">
    <property type="nucleotide sequence ID" value="NZ_SSMQ01000045.1"/>
</dbReference>
<name>A0A4U1J0W2_9BACT</name>
<dbReference type="Pfam" id="PF24695">
    <property type="entry name" value="PITM1-3"/>
    <property type="match status" value="2"/>
</dbReference>
<reference evidence="4 5" key="1">
    <citation type="submission" date="2019-04" db="EMBL/GenBank/DDBJ databases">
        <authorList>
            <person name="Li Y."/>
            <person name="Wang J."/>
        </authorList>
    </citation>
    <scope>NUCLEOTIDE SEQUENCE [LARGE SCALE GENOMIC DNA]</scope>
    <source>
        <strain evidence="4 5">DSM 14668</strain>
    </source>
</reference>
<proteinExistence type="predicted"/>
<feature type="region of interest" description="Disordered" evidence="1">
    <location>
        <begin position="36"/>
        <end position="58"/>
    </location>
</feature>
<dbReference type="SUPFAM" id="SSF56784">
    <property type="entry name" value="HAD-like"/>
    <property type="match status" value="1"/>
</dbReference>
<accession>A0A4U1J0W2</accession>
<dbReference type="InterPro" id="IPR001666">
    <property type="entry name" value="PI_transfer"/>
</dbReference>
<feature type="signal peptide" evidence="2">
    <location>
        <begin position="1"/>
        <end position="16"/>
    </location>
</feature>
<protein>
    <submittedName>
        <fullName evidence="4">Phosphatidylinositol transfer protein</fullName>
    </submittedName>
</protein>
<dbReference type="Pfam" id="PF24694">
    <property type="entry name" value="LNS2_PITM1-3"/>
    <property type="match status" value="1"/>
</dbReference>
<dbReference type="OrthoDB" id="9154097at2"/>
<dbReference type="GO" id="GO:0008526">
    <property type="term" value="F:phosphatidylinositol transfer activity"/>
    <property type="evidence" value="ECO:0007669"/>
    <property type="project" value="TreeGrafter"/>
</dbReference>
<keyword evidence="5" id="KW-1185">Reference proteome</keyword>
<dbReference type="GO" id="GO:0035091">
    <property type="term" value="F:phosphatidylinositol binding"/>
    <property type="evidence" value="ECO:0007669"/>
    <property type="project" value="TreeGrafter"/>
</dbReference>
<dbReference type="GO" id="GO:0008525">
    <property type="term" value="F:phosphatidylcholine transporter activity"/>
    <property type="evidence" value="ECO:0007669"/>
    <property type="project" value="TreeGrafter"/>
</dbReference>
<dbReference type="Gene3D" id="3.40.50.1000">
    <property type="entry name" value="HAD superfamily/HAD-like"/>
    <property type="match status" value="1"/>
</dbReference>
<dbReference type="InterPro" id="IPR031315">
    <property type="entry name" value="LNS2/PITP"/>
</dbReference>
<dbReference type="Proteomes" id="UP000309215">
    <property type="component" value="Unassembled WGS sequence"/>
</dbReference>
<evidence type="ECO:0000313" key="4">
    <source>
        <dbReference type="EMBL" id="TKD00668.1"/>
    </source>
</evidence>
<feature type="chain" id="PRO_5020191248" evidence="2">
    <location>
        <begin position="17"/>
        <end position="376"/>
    </location>
</feature>
<evidence type="ECO:0000313" key="5">
    <source>
        <dbReference type="Proteomes" id="UP000309215"/>
    </source>
</evidence>
<comment type="caution">
    <text evidence="4">The sequence shown here is derived from an EMBL/GenBank/DDBJ whole genome shotgun (WGS) entry which is preliminary data.</text>
</comment>
<dbReference type="PROSITE" id="PS51257">
    <property type="entry name" value="PROKAR_LIPOPROTEIN"/>
    <property type="match status" value="1"/>
</dbReference>
<dbReference type="SMART" id="SM00775">
    <property type="entry name" value="LNS2"/>
    <property type="match status" value="1"/>
</dbReference>